<reference evidence="2" key="1">
    <citation type="journal article" date="2015" name="Genome Biol. Evol.">
        <title>Organellar Genomes of White Spruce (Picea glauca): Assembly and Annotation.</title>
        <authorList>
            <person name="Jackman S.D."/>
            <person name="Warren R.L."/>
            <person name="Gibb E.A."/>
            <person name="Vandervalk B.P."/>
            <person name="Mohamadi H."/>
            <person name="Chu J."/>
            <person name="Raymond A."/>
            <person name="Pleasance S."/>
            <person name="Coope R."/>
            <person name="Wildung M.R."/>
            <person name="Ritland C.E."/>
            <person name="Bousquet J."/>
            <person name="Jones S.J."/>
            <person name="Bohlmann J."/>
            <person name="Birol I."/>
        </authorList>
    </citation>
    <scope>NUCLEOTIDE SEQUENCE [LARGE SCALE GENOMIC DNA]</scope>
    <source>
        <tissue evidence="2">Flushing bud</tissue>
    </source>
</reference>
<comment type="caution">
    <text evidence="2">The sequence shown here is derived from an EMBL/GenBank/DDBJ whole genome shotgun (WGS) entry which is preliminary data.</text>
</comment>
<organism evidence="2">
    <name type="scientific">Picea glauca</name>
    <name type="common">White spruce</name>
    <name type="synonym">Pinus glauca</name>
    <dbReference type="NCBI Taxonomy" id="3330"/>
    <lineage>
        <taxon>Eukaryota</taxon>
        <taxon>Viridiplantae</taxon>
        <taxon>Streptophyta</taxon>
        <taxon>Embryophyta</taxon>
        <taxon>Tracheophyta</taxon>
        <taxon>Spermatophyta</taxon>
        <taxon>Pinopsida</taxon>
        <taxon>Pinidae</taxon>
        <taxon>Conifers I</taxon>
        <taxon>Pinales</taxon>
        <taxon>Pinaceae</taxon>
        <taxon>Picea</taxon>
    </lineage>
</organism>
<proteinExistence type="predicted"/>
<evidence type="ECO:0000313" key="2">
    <source>
        <dbReference type="EMBL" id="KUM51407.1"/>
    </source>
</evidence>
<dbReference type="EMBL" id="LKAM01000001">
    <property type="protein sequence ID" value="KUM51407.1"/>
    <property type="molecule type" value="Genomic_DNA"/>
</dbReference>
<protein>
    <submittedName>
        <fullName evidence="2">Uncharacterized protein</fullName>
    </submittedName>
</protein>
<feature type="compositionally biased region" description="Polar residues" evidence="1">
    <location>
        <begin position="1"/>
        <end position="14"/>
    </location>
</feature>
<evidence type="ECO:0000256" key="1">
    <source>
        <dbReference type="SAM" id="MobiDB-lite"/>
    </source>
</evidence>
<dbReference type="AntiFam" id="ANF00275">
    <property type="entry name" value="Spurious translation from rRNA (DUF6467)"/>
</dbReference>
<keyword evidence="2" id="KW-0496">Mitochondrion</keyword>
<dbReference type="AlphaFoldDB" id="A0A101M5U1"/>
<feature type="region of interest" description="Disordered" evidence="1">
    <location>
        <begin position="1"/>
        <end position="29"/>
    </location>
</feature>
<accession>A0A101M5U1</accession>
<geneLocation type="mitochondrion" evidence="2"/>
<gene>
    <name evidence="2" type="ORF">ABT39_MTgene1255</name>
</gene>
<sequence length="69" mass="7263">MGSFTGTVPSNKVSEGSKGILNSAGNRGTKYGPIETNIYVGFTVRLMGRAVAQAEYNDTAIRYGSGCIK</sequence>
<name>A0A101M5U1_PICGL</name>